<dbReference type="InterPro" id="IPR019052">
    <property type="entry name" value="DUF2383"/>
</dbReference>
<dbReference type="PIRSF" id="PIRSF029477">
    <property type="entry name" value="UCP029477"/>
    <property type="match status" value="1"/>
</dbReference>
<gene>
    <name evidence="2" type="ORF">C8P68_101911</name>
</gene>
<dbReference type="InterPro" id="IPR012347">
    <property type="entry name" value="Ferritin-like"/>
</dbReference>
<evidence type="ECO:0000259" key="1">
    <source>
        <dbReference type="Pfam" id="PF09537"/>
    </source>
</evidence>
<dbReference type="Proteomes" id="UP000244168">
    <property type="component" value="Unassembled WGS sequence"/>
</dbReference>
<name>A0A2T5JGV5_9SPHI</name>
<dbReference type="AlphaFoldDB" id="A0A2T5JGV5"/>
<keyword evidence="3" id="KW-1185">Reference proteome</keyword>
<organism evidence="2 3">
    <name type="scientific">Mucilaginibacter yixingensis</name>
    <dbReference type="NCBI Taxonomy" id="1295612"/>
    <lineage>
        <taxon>Bacteria</taxon>
        <taxon>Pseudomonadati</taxon>
        <taxon>Bacteroidota</taxon>
        <taxon>Sphingobacteriia</taxon>
        <taxon>Sphingobacteriales</taxon>
        <taxon>Sphingobacteriaceae</taxon>
        <taxon>Mucilaginibacter</taxon>
    </lineage>
</organism>
<reference evidence="2 3" key="1">
    <citation type="submission" date="2018-04" db="EMBL/GenBank/DDBJ databases">
        <title>Genomic Encyclopedia of Archaeal and Bacterial Type Strains, Phase II (KMG-II): from individual species to whole genera.</title>
        <authorList>
            <person name="Goeker M."/>
        </authorList>
    </citation>
    <scope>NUCLEOTIDE SEQUENCE [LARGE SCALE GENOMIC DNA]</scope>
    <source>
        <strain evidence="2 3">DSM 26809</strain>
    </source>
</reference>
<evidence type="ECO:0000313" key="2">
    <source>
        <dbReference type="EMBL" id="PTR01673.1"/>
    </source>
</evidence>
<protein>
    <submittedName>
        <fullName evidence="2">Uncharacterized protein (TIGR02284 family)</fullName>
    </submittedName>
</protein>
<feature type="domain" description="DUF2383" evidence="1">
    <location>
        <begin position="21"/>
        <end position="129"/>
    </location>
</feature>
<dbReference type="InterPro" id="IPR016920">
    <property type="entry name" value="UCP029477"/>
</dbReference>
<sequence>MACNLQHSKQIYYMETTSKTSVLNDLIQINNDRVAGFEKAIADIKDENIDLKELFQSYSAQSRKNSQELSALVGAEGGDVETGTSMSGGLHRAWIDVKSLFGGNDRQSILSEAERGEDAIKKAYRDALTDEDLTGNAHEVVSRQAQAINAAHDQIKALRDAAQ</sequence>
<dbReference type="InterPro" id="IPR011971">
    <property type="entry name" value="CHP02284"/>
</dbReference>
<dbReference type="Gene3D" id="1.20.1260.10">
    <property type="match status" value="1"/>
</dbReference>
<proteinExistence type="predicted"/>
<accession>A0A2T5JGV5</accession>
<evidence type="ECO:0000313" key="3">
    <source>
        <dbReference type="Proteomes" id="UP000244168"/>
    </source>
</evidence>
<dbReference type="Pfam" id="PF09537">
    <property type="entry name" value="DUF2383"/>
    <property type="match status" value="1"/>
</dbReference>
<dbReference type="NCBIfam" id="TIGR02284">
    <property type="entry name" value="PA2169 family four-helix-bundle protein"/>
    <property type="match status" value="1"/>
</dbReference>
<dbReference type="EMBL" id="QAOQ01000001">
    <property type="protein sequence ID" value="PTR01673.1"/>
    <property type="molecule type" value="Genomic_DNA"/>
</dbReference>
<comment type="caution">
    <text evidence="2">The sequence shown here is derived from an EMBL/GenBank/DDBJ whole genome shotgun (WGS) entry which is preliminary data.</text>
</comment>